<dbReference type="InterPro" id="IPR035945">
    <property type="entry name" value="YhaI-like_sf"/>
</dbReference>
<dbReference type="EMBL" id="CABWLH010000009">
    <property type="protein sequence ID" value="VXB50591.1"/>
    <property type="molecule type" value="Genomic_DNA"/>
</dbReference>
<reference evidence="1 2" key="1">
    <citation type="submission" date="2019-10" db="EMBL/GenBank/DDBJ databases">
        <authorList>
            <person name="Karimi E."/>
        </authorList>
    </citation>
    <scope>NUCLEOTIDE SEQUENCE [LARGE SCALE GENOMIC DNA]</scope>
    <source>
        <strain evidence="1">Bacillus sp. 348</strain>
    </source>
</reference>
<protein>
    <recommendedName>
        <fullName evidence="3">DUF1878 domain-containing protein</fullName>
    </recommendedName>
</protein>
<dbReference type="RefSeq" id="WP_159159670.1">
    <property type="nucleotide sequence ID" value="NZ_CP101609.1"/>
</dbReference>
<evidence type="ECO:0000313" key="1">
    <source>
        <dbReference type="EMBL" id="VXB50591.1"/>
    </source>
</evidence>
<dbReference type="Gene3D" id="1.10.3750.10">
    <property type="entry name" value="YhaI-like"/>
    <property type="match status" value="1"/>
</dbReference>
<evidence type="ECO:0000313" key="2">
    <source>
        <dbReference type="Proteomes" id="UP000433089"/>
    </source>
</evidence>
<sequence>MSIEKELELLKYQVYLLKKMVVNEEHPFFMYALDHNLDEKQVKMICKVLNVFSHRLTDDTDQNSNEYHQHVSEEDKQLYENFSILPEDLIKDEKPSIKEFELLKEKIFSDSINSKYLLLSLKRQHIQPKVCEFLLEELEASLD</sequence>
<dbReference type="AlphaFoldDB" id="A0A653R6Y2"/>
<name>A0A653R6Y2_BACAB</name>
<proteinExistence type="predicted"/>
<dbReference type="SUPFAM" id="SSF109915">
    <property type="entry name" value="Hypothetical protein YhaI"/>
    <property type="match status" value="1"/>
</dbReference>
<evidence type="ECO:0008006" key="3">
    <source>
        <dbReference type="Google" id="ProtNLM"/>
    </source>
</evidence>
<gene>
    <name evidence="1" type="ORF">BACI348_40864</name>
</gene>
<dbReference type="Proteomes" id="UP000433089">
    <property type="component" value="Unassembled WGS sequence"/>
</dbReference>
<accession>A0A653R6Y2</accession>
<organism evidence="1 2">
    <name type="scientific">Bacillus altitudinis</name>
    <dbReference type="NCBI Taxonomy" id="293387"/>
    <lineage>
        <taxon>Bacteria</taxon>
        <taxon>Bacillati</taxon>
        <taxon>Bacillota</taxon>
        <taxon>Bacilli</taxon>
        <taxon>Bacillales</taxon>
        <taxon>Bacillaceae</taxon>
        <taxon>Bacillus</taxon>
    </lineage>
</organism>